<comment type="caution">
    <text evidence="1">The sequence shown here is derived from an EMBL/GenBank/DDBJ whole genome shotgun (WGS) entry which is preliminary data.</text>
</comment>
<gene>
    <name evidence="1" type="ORF">AVEN_172393_1</name>
</gene>
<dbReference type="Proteomes" id="UP000499080">
    <property type="component" value="Unassembled WGS sequence"/>
</dbReference>
<evidence type="ECO:0000313" key="1">
    <source>
        <dbReference type="EMBL" id="GBN08671.1"/>
    </source>
</evidence>
<accession>A0A4Y2L1Y0</accession>
<protein>
    <submittedName>
        <fullName evidence="1">Uncharacterized protein</fullName>
    </submittedName>
</protein>
<evidence type="ECO:0000313" key="2">
    <source>
        <dbReference type="Proteomes" id="UP000499080"/>
    </source>
</evidence>
<dbReference type="EMBL" id="BGPR01005282">
    <property type="protein sequence ID" value="GBN08671.1"/>
    <property type="molecule type" value="Genomic_DNA"/>
</dbReference>
<dbReference type="AlphaFoldDB" id="A0A4Y2L1Y0"/>
<keyword evidence="2" id="KW-1185">Reference proteome</keyword>
<reference evidence="1 2" key="1">
    <citation type="journal article" date="2019" name="Sci. Rep.">
        <title>Orb-weaving spider Araneus ventricosus genome elucidates the spidroin gene catalogue.</title>
        <authorList>
            <person name="Kono N."/>
            <person name="Nakamura H."/>
            <person name="Ohtoshi R."/>
            <person name="Moran D.A.P."/>
            <person name="Shinohara A."/>
            <person name="Yoshida Y."/>
            <person name="Fujiwara M."/>
            <person name="Mori M."/>
            <person name="Tomita M."/>
            <person name="Arakawa K."/>
        </authorList>
    </citation>
    <scope>NUCLEOTIDE SEQUENCE [LARGE SCALE GENOMIC DNA]</scope>
</reference>
<proteinExistence type="predicted"/>
<organism evidence="1 2">
    <name type="scientific">Araneus ventricosus</name>
    <name type="common">Orbweaver spider</name>
    <name type="synonym">Epeira ventricosa</name>
    <dbReference type="NCBI Taxonomy" id="182803"/>
    <lineage>
        <taxon>Eukaryota</taxon>
        <taxon>Metazoa</taxon>
        <taxon>Ecdysozoa</taxon>
        <taxon>Arthropoda</taxon>
        <taxon>Chelicerata</taxon>
        <taxon>Arachnida</taxon>
        <taxon>Araneae</taxon>
        <taxon>Araneomorphae</taxon>
        <taxon>Entelegynae</taxon>
        <taxon>Araneoidea</taxon>
        <taxon>Araneidae</taxon>
        <taxon>Araneus</taxon>
    </lineage>
</organism>
<name>A0A4Y2L1Y0_ARAVE</name>
<sequence>MKLHELDSLNLGGHLHHYPNPCYNLPLRRREMGCGWVSLIQASTGSGVPEVPEPPSARRYILASELIQSSTFGAQVFDHRSCPFYPSMSD</sequence>